<evidence type="ECO:0000313" key="3">
    <source>
        <dbReference type="Proteomes" id="UP000041314"/>
    </source>
</evidence>
<feature type="compositionally biased region" description="Polar residues" evidence="1">
    <location>
        <begin position="9"/>
        <end position="18"/>
    </location>
</feature>
<protein>
    <submittedName>
        <fullName evidence="2">Uncharacterized protein</fullName>
    </submittedName>
</protein>
<evidence type="ECO:0000313" key="2">
    <source>
        <dbReference type="EMBL" id="CNU10561.1"/>
    </source>
</evidence>
<reference evidence="2 3" key="1">
    <citation type="submission" date="2015-03" db="EMBL/GenBank/DDBJ databases">
        <authorList>
            <consortium name="Pathogen Informatics"/>
        </authorList>
    </citation>
    <scope>NUCLEOTIDE SEQUENCE [LARGE SCALE GENOMIC DNA]</scope>
    <source>
        <strain evidence="2 3">A1104</strain>
    </source>
</reference>
<sequence>MRDAKTHGQRQGDNQNRAAVQWLTRDNTHPGGGNGAEHHQRGAAEHRFRDMLHKTAYRREQAEYNQHQRDDKSHIATGDASQLNDAVVLTETGIRERIKYR</sequence>
<accession>A0A655CGB6</accession>
<gene>
    <name evidence="2" type="ORF">ERS008198_01925</name>
</gene>
<organism evidence="2 3">
    <name type="scientific">Salmonella enterica subsp. enterica serovar Bovismorbificans</name>
    <dbReference type="NCBI Taxonomy" id="58097"/>
    <lineage>
        <taxon>Bacteria</taxon>
        <taxon>Pseudomonadati</taxon>
        <taxon>Pseudomonadota</taxon>
        <taxon>Gammaproteobacteria</taxon>
        <taxon>Enterobacterales</taxon>
        <taxon>Enterobacteriaceae</taxon>
        <taxon>Salmonella</taxon>
    </lineage>
</organism>
<proteinExistence type="predicted"/>
<feature type="region of interest" description="Disordered" evidence="1">
    <location>
        <begin position="1"/>
        <end position="47"/>
    </location>
</feature>
<name>A0A655CGB6_SALET</name>
<dbReference type="Proteomes" id="UP000041314">
    <property type="component" value="Unassembled WGS sequence"/>
</dbReference>
<evidence type="ECO:0000256" key="1">
    <source>
        <dbReference type="SAM" id="MobiDB-lite"/>
    </source>
</evidence>
<dbReference type="AlphaFoldDB" id="A0A655CGB6"/>
<dbReference type="EMBL" id="CQPA01000011">
    <property type="protein sequence ID" value="CNU10561.1"/>
    <property type="molecule type" value="Genomic_DNA"/>
</dbReference>
<feature type="compositionally biased region" description="Basic and acidic residues" evidence="1">
    <location>
        <begin position="36"/>
        <end position="47"/>
    </location>
</feature>